<evidence type="ECO:0000313" key="5">
    <source>
        <dbReference type="EMBL" id="CAD8949305.1"/>
    </source>
</evidence>
<evidence type="ECO:0000259" key="4">
    <source>
        <dbReference type="SMART" id="SM00984"/>
    </source>
</evidence>
<name>A0A7S1GUX4_HEMAN</name>
<dbReference type="SUPFAM" id="SSF51735">
    <property type="entry name" value="NAD(P)-binding Rossmann-fold domains"/>
    <property type="match status" value="1"/>
</dbReference>
<dbReference type="InterPro" id="IPR014026">
    <property type="entry name" value="UDP-Glc/GDP-Man_DH_dimer"/>
</dbReference>
<dbReference type="NCBIfam" id="TIGR03026">
    <property type="entry name" value="NDP-sugDHase"/>
    <property type="match status" value="1"/>
</dbReference>
<dbReference type="EMBL" id="HBFX01006216">
    <property type="protein sequence ID" value="CAD8949305.1"/>
    <property type="molecule type" value="Transcribed_RNA"/>
</dbReference>
<proteinExistence type="inferred from homology"/>
<keyword evidence="2" id="KW-0520">NAD</keyword>
<dbReference type="GO" id="GO:0051287">
    <property type="term" value="F:NAD binding"/>
    <property type="evidence" value="ECO:0007669"/>
    <property type="project" value="InterPro"/>
</dbReference>
<dbReference type="PIRSF" id="PIRSF500136">
    <property type="entry name" value="UDP_ManNAc_DH"/>
    <property type="match status" value="1"/>
</dbReference>
<dbReference type="GO" id="GO:0016616">
    <property type="term" value="F:oxidoreductase activity, acting on the CH-OH group of donors, NAD or NADP as acceptor"/>
    <property type="evidence" value="ECO:0007669"/>
    <property type="project" value="InterPro"/>
</dbReference>
<dbReference type="InterPro" id="IPR008927">
    <property type="entry name" value="6-PGluconate_DH-like_C_sf"/>
</dbReference>
<dbReference type="Pfam" id="PF03721">
    <property type="entry name" value="UDPG_MGDP_dh_N"/>
    <property type="match status" value="1"/>
</dbReference>
<dbReference type="InterPro" id="IPR036291">
    <property type="entry name" value="NAD(P)-bd_dom_sf"/>
</dbReference>
<comment type="similarity">
    <text evidence="3">Belongs to the UDP-glucose/GDP-mannose dehydrogenase family.</text>
</comment>
<dbReference type="InterPro" id="IPR014027">
    <property type="entry name" value="UDP-Glc/GDP-Man_DH_C"/>
</dbReference>
<dbReference type="Pfam" id="PF00984">
    <property type="entry name" value="UDPG_MGDP_dh"/>
    <property type="match status" value="1"/>
</dbReference>
<dbReference type="PANTHER" id="PTHR43491:SF1">
    <property type="entry name" value="UDP-N-ACETYL-D-MANNOSAMINE DEHYDROGENASE"/>
    <property type="match status" value="1"/>
</dbReference>
<dbReference type="InterPro" id="IPR028359">
    <property type="entry name" value="UDP_ManNAc/GlcNAc_DH"/>
</dbReference>
<organism evidence="5">
    <name type="scientific">Hemiselmis andersenii</name>
    <name type="common">Cryptophyte alga</name>
    <dbReference type="NCBI Taxonomy" id="464988"/>
    <lineage>
        <taxon>Eukaryota</taxon>
        <taxon>Cryptophyceae</taxon>
        <taxon>Cryptomonadales</taxon>
        <taxon>Hemiselmidaceae</taxon>
        <taxon>Hemiselmis</taxon>
    </lineage>
</organism>
<dbReference type="PANTHER" id="PTHR43491">
    <property type="entry name" value="UDP-N-ACETYL-D-MANNOSAMINE DEHYDROGENASE"/>
    <property type="match status" value="1"/>
</dbReference>
<dbReference type="Gene3D" id="3.40.50.720">
    <property type="entry name" value="NAD(P)-binding Rossmann-like Domain"/>
    <property type="match status" value="2"/>
</dbReference>
<feature type="domain" description="UDP-glucose/GDP-mannose dehydrogenase C-terminal" evidence="4">
    <location>
        <begin position="345"/>
        <end position="451"/>
    </location>
</feature>
<dbReference type="PIRSF" id="PIRSF000124">
    <property type="entry name" value="UDPglc_GDPman_dh"/>
    <property type="match status" value="1"/>
</dbReference>
<dbReference type="InterPro" id="IPR017476">
    <property type="entry name" value="UDP-Glc/GDP-Man"/>
</dbReference>
<evidence type="ECO:0000256" key="3">
    <source>
        <dbReference type="PIRNR" id="PIRNR000124"/>
    </source>
</evidence>
<keyword evidence="1" id="KW-0560">Oxidoreductase</keyword>
<dbReference type="GO" id="GO:0000271">
    <property type="term" value="P:polysaccharide biosynthetic process"/>
    <property type="evidence" value="ECO:0007669"/>
    <property type="project" value="InterPro"/>
</dbReference>
<dbReference type="SMART" id="SM00984">
    <property type="entry name" value="UDPG_MGDP_dh_C"/>
    <property type="match status" value="1"/>
</dbReference>
<protein>
    <recommendedName>
        <fullName evidence="4">UDP-glucose/GDP-mannose dehydrogenase C-terminal domain-containing protein</fullName>
    </recommendedName>
</protein>
<gene>
    <name evidence="5" type="ORF">HAND00432_LOCUS3823</name>
</gene>
<evidence type="ECO:0000256" key="1">
    <source>
        <dbReference type="ARBA" id="ARBA00023002"/>
    </source>
</evidence>
<dbReference type="AlphaFoldDB" id="A0A7S1GUX4"/>
<dbReference type="SUPFAM" id="SSF48179">
    <property type="entry name" value="6-phosphogluconate dehydrogenase C-terminal domain-like"/>
    <property type="match status" value="1"/>
</dbReference>
<reference evidence="5" key="1">
    <citation type="submission" date="2021-01" db="EMBL/GenBank/DDBJ databases">
        <authorList>
            <person name="Corre E."/>
            <person name="Pelletier E."/>
            <person name="Niang G."/>
            <person name="Scheremetjew M."/>
            <person name="Finn R."/>
            <person name="Kale V."/>
            <person name="Holt S."/>
            <person name="Cochrane G."/>
            <person name="Meng A."/>
            <person name="Brown T."/>
            <person name="Cohen L."/>
        </authorList>
    </citation>
    <scope>NUCLEOTIDE SEQUENCE</scope>
    <source>
        <strain evidence="5">CCMP644</strain>
    </source>
</reference>
<sequence length="460" mass="49695">MASAARATVAHPSESCKSLMSKIENKEAVVGVMGLGYVGLPLVATFHAAGFRALGFDTSEDKVRALEKGESYLDHLRDSEGLFQHLASSPSFAATTDMARLSECDAILICVPTPLGEHFDPDLSYVRGCGTHIASSLRPGQLIVLESTTYPGTTREVLLPMFQAAGKDLGGDFFLAFSPEREDPGNAIHQMCDIPKLVGGVDPHSGGLAVSLYKGAFRSVHEVSRSEVAEAAKVVENVYRAVNIALVNELKMVLEKMGIDIWEVLDAAETKPFGFHRFNPGPGWGGHCIPVDPFYLTWKARSVGMHTHFIERAGQINIHMPTYVVQHVQGALNDDRKSLNGSRILLMGIAYKGNIGDTRETPAFVIWEQLLQAKATVSYYDPHVPTITGHLPPNMSGLQGVSCVSQTGGGLAEAVSASDAIVIVTTHKCVPLSVVQDYKGPIIDTRNWVPESMGLRVYKA</sequence>
<dbReference type="Pfam" id="PF03720">
    <property type="entry name" value="UDPG_MGDP_dh_C"/>
    <property type="match status" value="1"/>
</dbReference>
<evidence type="ECO:0000256" key="2">
    <source>
        <dbReference type="ARBA" id="ARBA00023027"/>
    </source>
</evidence>
<dbReference type="SUPFAM" id="SSF52413">
    <property type="entry name" value="UDP-glucose/GDP-mannose dehydrogenase C-terminal domain"/>
    <property type="match status" value="1"/>
</dbReference>
<dbReference type="InterPro" id="IPR036220">
    <property type="entry name" value="UDP-Glc/GDP-Man_DH_C_sf"/>
</dbReference>
<dbReference type="InterPro" id="IPR001732">
    <property type="entry name" value="UDP-Glc/GDP-Man_DH_N"/>
</dbReference>
<dbReference type="GO" id="GO:0016628">
    <property type="term" value="F:oxidoreductase activity, acting on the CH-CH group of donors, NAD or NADP as acceptor"/>
    <property type="evidence" value="ECO:0007669"/>
    <property type="project" value="InterPro"/>
</dbReference>
<accession>A0A7S1GUX4</accession>